<evidence type="ECO:0000259" key="2">
    <source>
        <dbReference type="SMART" id="SM00530"/>
    </source>
</evidence>
<dbReference type="KEGG" id="sata:C5746_42180"/>
<name>A0A2Z5JPH9_STRAR</name>
<feature type="domain" description="HTH cro/C1-type" evidence="2">
    <location>
        <begin position="127"/>
        <end position="192"/>
    </location>
</feature>
<dbReference type="GO" id="GO:0003677">
    <property type="term" value="F:DNA binding"/>
    <property type="evidence" value="ECO:0007669"/>
    <property type="project" value="InterPro"/>
</dbReference>
<dbReference type="Pfam" id="PF13560">
    <property type="entry name" value="HTH_31"/>
    <property type="match status" value="1"/>
</dbReference>
<evidence type="ECO:0000256" key="1">
    <source>
        <dbReference type="SAM" id="MobiDB-lite"/>
    </source>
</evidence>
<dbReference type="SUPFAM" id="SSF47413">
    <property type="entry name" value="lambda repressor-like DNA-binding domains"/>
    <property type="match status" value="1"/>
</dbReference>
<feature type="compositionally biased region" description="Low complexity" evidence="1">
    <location>
        <begin position="302"/>
        <end position="314"/>
    </location>
</feature>
<organism evidence="3 4">
    <name type="scientific">Streptomyces atratus</name>
    <dbReference type="NCBI Taxonomy" id="1893"/>
    <lineage>
        <taxon>Bacteria</taxon>
        <taxon>Bacillati</taxon>
        <taxon>Actinomycetota</taxon>
        <taxon>Actinomycetes</taxon>
        <taxon>Kitasatosporales</taxon>
        <taxon>Streptomycetaceae</taxon>
        <taxon>Streptomyces</taxon>
    </lineage>
</organism>
<gene>
    <name evidence="3" type="ORF">C5746_42180</name>
</gene>
<dbReference type="InterPro" id="IPR010982">
    <property type="entry name" value="Lambda_DNA-bd_dom_sf"/>
</dbReference>
<dbReference type="EMBL" id="CP027306">
    <property type="protein sequence ID" value="AXE82356.1"/>
    <property type="molecule type" value="Genomic_DNA"/>
</dbReference>
<dbReference type="AlphaFoldDB" id="A0A2Z5JPH9"/>
<feature type="domain" description="HTH cro/C1-type" evidence="2">
    <location>
        <begin position="21"/>
        <end position="77"/>
    </location>
</feature>
<sequence length="336" mass="37336">MGRRENAVAAETRQSEALALWLRAQRERRGVTYAAMAKLIGYRFTATMLSRGASGKVPSRELVEAYARACDADSADAIRLWKAARRSEEELRRREETTAEFQDLATSVRSALTHPELIETFGQLRRAMIQVRAREGQPSLGYLQSEAGRTADGRHFRLPKSSLSAVLRGEAVPSREHVTAFMEALGASPRKVGPWERAWDRIAQTHARQPPAVVEIRVADGPAAVPPQPPVLLMTAAVNGPDYGYLRDQVVSDYMNTDMPRIWKGPQRPYPPAGQTRSGLPIRIPRRYERPVRSFQPHKKPGAAGATPLLAAPGRPRPAAFQVLEKTLELRLLRDA</sequence>
<dbReference type="GeneID" id="95524803"/>
<dbReference type="InterPro" id="IPR001387">
    <property type="entry name" value="Cro/C1-type_HTH"/>
</dbReference>
<dbReference type="SMART" id="SM00530">
    <property type="entry name" value="HTH_XRE"/>
    <property type="match status" value="2"/>
</dbReference>
<evidence type="ECO:0000313" key="4">
    <source>
        <dbReference type="Proteomes" id="UP000252698"/>
    </source>
</evidence>
<dbReference type="Proteomes" id="UP000252698">
    <property type="component" value="Chromosome"/>
</dbReference>
<evidence type="ECO:0000313" key="3">
    <source>
        <dbReference type="EMBL" id="AXE82356.1"/>
    </source>
</evidence>
<feature type="region of interest" description="Disordered" evidence="1">
    <location>
        <begin position="294"/>
        <end position="314"/>
    </location>
</feature>
<proteinExistence type="predicted"/>
<reference evidence="3 4" key="1">
    <citation type="journal article" date="2018" name="Front. Microbiol.">
        <title>Genome Sequencing of Streptomyces atratus SCSIOZH16 and Activation Production of Nocardamine via Metabolic Engineering.</title>
        <authorList>
            <person name="Li Y."/>
            <person name="Zhang C."/>
            <person name="Liu C."/>
            <person name="Ju J."/>
            <person name="Ma J."/>
        </authorList>
    </citation>
    <scope>NUCLEOTIDE SEQUENCE [LARGE SCALE GENOMIC DNA]</scope>
    <source>
        <strain evidence="3 4">SCSIO_ZH16</strain>
    </source>
</reference>
<dbReference type="RefSeq" id="WP_114248734.1">
    <property type="nucleotide sequence ID" value="NZ_CP027306.1"/>
</dbReference>
<protein>
    <submittedName>
        <fullName evidence="3">Transcriptional regulator</fullName>
    </submittedName>
</protein>
<accession>A0A2Z5JPH9</accession>